<dbReference type="GO" id="GO:0046540">
    <property type="term" value="C:U4/U6 x U5 tri-snRNP complex"/>
    <property type="evidence" value="ECO:0007669"/>
    <property type="project" value="TreeGrafter"/>
</dbReference>
<keyword evidence="7" id="KW-0539">Nucleus</keyword>
<name>A0A0N7L6X5_PLAHL</name>
<keyword evidence="8" id="KW-0687">Ribonucleoprotein</keyword>
<accession>A0A0N7L6X5</accession>
<proteinExistence type="inferred from homology"/>
<dbReference type="Gene3D" id="2.30.30.100">
    <property type="match status" value="1"/>
</dbReference>
<comment type="similarity">
    <text evidence="2">Belongs to the snRNP Sm proteins family.</text>
</comment>
<evidence type="ECO:0000256" key="6">
    <source>
        <dbReference type="ARBA" id="ARBA00023187"/>
    </source>
</evidence>
<dbReference type="STRING" id="4781.A0A0N7L6X5"/>
<sequence>MGVLDSVDQYLNIKLLNVSVVESDKFPQLMNMKNCFIRGSSIRYVQIPAGEVDTDLEQVQADIHSIFKTSTSSRIPVHEMIAHGDANVAIANIGTQHVKMLMSWE</sequence>
<dbReference type="GO" id="GO:0000932">
    <property type="term" value="C:P-body"/>
    <property type="evidence" value="ECO:0007669"/>
    <property type="project" value="TreeGrafter"/>
</dbReference>
<dbReference type="GO" id="GO:0003723">
    <property type="term" value="F:RNA binding"/>
    <property type="evidence" value="ECO:0007669"/>
    <property type="project" value="UniProtKB-KW"/>
</dbReference>
<keyword evidence="5" id="KW-0694">RNA-binding</keyword>
<dbReference type="OrthoDB" id="10256176at2759"/>
<dbReference type="PANTHER" id="PTHR13829">
    <property type="entry name" value="SNRNP CORE PROTEIN FAMILY MEMBER"/>
    <property type="match status" value="1"/>
</dbReference>
<evidence type="ECO:0000256" key="3">
    <source>
        <dbReference type="ARBA" id="ARBA00022664"/>
    </source>
</evidence>
<keyword evidence="3" id="KW-0507">mRNA processing</keyword>
<evidence type="ECO:0000256" key="8">
    <source>
        <dbReference type="ARBA" id="ARBA00023274"/>
    </source>
</evidence>
<keyword evidence="11" id="KW-1185">Reference proteome</keyword>
<reference evidence="11" key="1">
    <citation type="submission" date="2014-09" db="EMBL/GenBank/DDBJ databases">
        <authorList>
            <person name="Sharma Rahul"/>
            <person name="Thines Marco"/>
        </authorList>
    </citation>
    <scope>NUCLEOTIDE SEQUENCE [LARGE SCALE GENOMIC DNA]</scope>
</reference>
<evidence type="ECO:0000256" key="2">
    <source>
        <dbReference type="ARBA" id="ARBA00006850"/>
    </source>
</evidence>
<evidence type="ECO:0000256" key="1">
    <source>
        <dbReference type="ARBA" id="ARBA00004123"/>
    </source>
</evidence>
<dbReference type="GO" id="GO:0000398">
    <property type="term" value="P:mRNA splicing, via spliceosome"/>
    <property type="evidence" value="ECO:0007669"/>
    <property type="project" value="TreeGrafter"/>
</dbReference>
<keyword evidence="4" id="KW-0747">Spliceosome</keyword>
<feature type="domain" description="Sm" evidence="9">
    <location>
        <begin position="2"/>
        <end position="46"/>
    </location>
</feature>
<dbReference type="AlphaFoldDB" id="A0A0N7L6X5"/>
<dbReference type="GO" id="GO:0071013">
    <property type="term" value="C:catalytic step 2 spliceosome"/>
    <property type="evidence" value="ECO:0007669"/>
    <property type="project" value="TreeGrafter"/>
</dbReference>
<keyword evidence="6" id="KW-0508">mRNA splicing</keyword>
<evidence type="ECO:0000256" key="5">
    <source>
        <dbReference type="ARBA" id="ARBA00022884"/>
    </source>
</evidence>
<dbReference type="Proteomes" id="UP000054928">
    <property type="component" value="Unassembled WGS sequence"/>
</dbReference>
<dbReference type="PANTHER" id="PTHR13829:SF2">
    <property type="entry name" value="U6 SNRNA-ASSOCIATED SM-LIKE PROTEIN LSM2"/>
    <property type="match status" value="1"/>
</dbReference>
<dbReference type="EMBL" id="CCYD01001583">
    <property type="protein sequence ID" value="CEG45491.1"/>
    <property type="molecule type" value="Genomic_DNA"/>
</dbReference>
<dbReference type="Pfam" id="PF01423">
    <property type="entry name" value="LSM"/>
    <property type="match status" value="1"/>
</dbReference>
<dbReference type="SUPFAM" id="SSF50182">
    <property type="entry name" value="Sm-like ribonucleoproteins"/>
    <property type="match status" value="1"/>
</dbReference>
<organism evidence="10 11">
    <name type="scientific">Plasmopara halstedii</name>
    <name type="common">Downy mildew of sunflower</name>
    <dbReference type="NCBI Taxonomy" id="4781"/>
    <lineage>
        <taxon>Eukaryota</taxon>
        <taxon>Sar</taxon>
        <taxon>Stramenopiles</taxon>
        <taxon>Oomycota</taxon>
        <taxon>Peronosporomycetes</taxon>
        <taxon>Peronosporales</taxon>
        <taxon>Peronosporaceae</taxon>
        <taxon>Plasmopara</taxon>
    </lineage>
</organism>
<evidence type="ECO:0000313" key="11">
    <source>
        <dbReference type="Proteomes" id="UP000054928"/>
    </source>
</evidence>
<evidence type="ECO:0000259" key="9">
    <source>
        <dbReference type="Pfam" id="PF01423"/>
    </source>
</evidence>
<dbReference type="GeneID" id="36396838"/>
<dbReference type="InterPro" id="IPR016654">
    <property type="entry name" value="U6_snRNA_Lsm2"/>
</dbReference>
<dbReference type="GO" id="GO:0005688">
    <property type="term" value="C:U6 snRNP"/>
    <property type="evidence" value="ECO:0007669"/>
    <property type="project" value="TreeGrafter"/>
</dbReference>
<evidence type="ECO:0000256" key="4">
    <source>
        <dbReference type="ARBA" id="ARBA00022728"/>
    </source>
</evidence>
<protein>
    <submittedName>
        <fullName evidence="10">U6 snrna-associated sm-like protein lsm2</fullName>
    </submittedName>
</protein>
<dbReference type="GO" id="GO:0071011">
    <property type="term" value="C:precatalytic spliceosome"/>
    <property type="evidence" value="ECO:0007669"/>
    <property type="project" value="TreeGrafter"/>
</dbReference>
<dbReference type="RefSeq" id="XP_024581860.1">
    <property type="nucleotide sequence ID" value="XM_024716242.1"/>
</dbReference>
<evidence type="ECO:0000313" key="10">
    <source>
        <dbReference type="EMBL" id="CEG45491.1"/>
    </source>
</evidence>
<dbReference type="GO" id="GO:1990726">
    <property type="term" value="C:Lsm1-7-Pat1 complex"/>
    <property type="evidence" value="ECO:0007669"/>
    <property type="project" value="TreeGrafter"/>
</dbReference>
<dbReference type="InterPro" id="IPR001163">
    <property type="entry name" value="Sm_dom_euk/arc"/>
</dbReference>
<evidence type="ECO:0000256" key="7">
    <source>
        <dbReference type="ARBA" id="ARBA00023242"/>
    </source>
</evidence>
<comment type="subcellular location">
    <subcellularLocation>
        <location evidence="1">Nucleus</location>
    </subcellularLocation>
</comment>
<dbReference type="InterPro" id="IPR010920">
    <property type="entry name" value="LSM_dom_sf"/>
</dbReference>